<evidence type="ECO:0000313" key="3">
    <source>
        <dbReference type="EMBL" id="SLN56956.1"/>
    </source>
</evidence>
<proteinExistence type="predicted"/>
<dbReference type="Pfam" id="PF02538">
    <property type="entry name" value="Hydantoinase_B"/>
    <property type="match status" value="1"/>
</dbReference>
<dbReference type="GO" id="GO:0016874">
    <property type="term" value="F:ligase activity"/>
    <property type="evidence" value="ECO:0007669"/>
    <property type="project" value="UniProtKB-KW"/>
</dbReference>
<sequence>MPQQDTDVIRKTAATEAKAAGFDPIELEILWKRLISVVDEASAAFVRTCFSTLVRDGNDFAIVLTDAKGRSLAQSTMSLPGFIGCLPATVGHFLEAFPPDEIKPGDVFITNDPWKGSGHVHDVTTATPIFHDGRLVAFAAVVSHLPDIGGRLRSNSSREIYEEGLQIPLMKLLDGGEPNTVLIDMIRQNIRVPEQGLGDIWAQVSGCRTMGERLQGLLAVTDLEALGTEVQKRSEQAMRDAISRLPDGVYRSTVQHDGFDKPIVIECALTVSGDTIDIDYSGTSEQLPYALNVVPIYTFAYTVYALKALLCPDVPNNEGSFLPISTGAPAGSLLNPEYPAASGGRSAIGHLLPLAVFTALADVLPDKIWAAGSPNSSVTMSGSYHGERFAVVNFVNAGQGATSGRDGFSALSFPANLGNTPVEMIERLAPIKVLRRELRRESGGIGRHNGGSGICFEFEVLPDASDIMTSFLMTQMKSPTKGLKGGGDGKPGQLLLNGEAIDPTMPRVLAAGDVVRMETAGGGGFGAPGSGQDSNREQET</sequence>
<dbReference type="GO" id="GO:0005829">
    <property type="term" value="C:cytosol"/>
    <property type="evidence" value="ECO:0007669"/>
    <property type="project" value="TreeGrafter"/>
</dbReference>
<dbReference type="RefSeq" id="WP_085879421.1">
    <property type="nucleotide sequence ID" value="NZ_FWFZ01000012.1"/>
</dbReference>
<dbReference type="OrthoDB" id="9761586at2"/>
<feature type="compositionally biased region" description="Gly residues" evidence="1">
    <location>
        <begin position="520"/>
        <end position="529"/>
    </location>
</feature>
<dbReference type="EC" id="6.4.1.8" evidence="3"/>
<evidence type="ECO:0000259" key="2">
    <source>
        <dbReference type="Pfam" id="PF02538"/>
    </source>
</evidence>
<reference evidence="3 4" key="1">
    <citation type="submission" date="2017-03" db="EMBL/GenBank/DDBJ databases">
        <authorList>
            <person name="Afonso C.L."/>
            <person name="Miller P.J."/>
            <person name="Scott M.A."/>
            <person name="Spackman E."/>
            <person name="Goraichik I."/>
            <person name="Dimitrov K.M."/>
            <person name="Suarez D.L."/>
            <person name="Swayne D.E."/>
        </authorList>
    </citation>
    <scope>NUCLEOTIDE SEQUENCE [LARGE SCALE GENOMIC DNA]</scope>
    <source>
        <strain evidence="3 4">CECT 7023</strain>
    </source>
</reference>
<dbReference type="AlphaFoldDB" id="A0A1Y5T6L4"/>
<evidence type="ECO:0000256" key="1">
    <source>
        <dbReference type="SAM" id="MobiDB-lite"/>
    </source>
</evidence>
<keyword evidence="4" id="KW-1185">Reference proteome</keyword>
<dbReference type="InterPro" id="IPR003692">
    <property type="entry name" value="Hydantoinase_B"/>
</dbReference>
<organism evidence="3 4">
    <name type="scientific">Roseisalinus antarcticus</name>
    <dbReference type="NCBI Taxonomy" id="254357"/>
    <lineage>
        <taxon>Bacteria</taxon>
        <taxon>Pseudomonadati</taxon>
        <taxon>Pseudomonadota</taxon>
        <taxon>Alphaproteobacteria</taxon>
        <taxon>Rhodobacterales</taxon>
        <taxon>Roseobacteraceae</taxon>
        <taxon>Roseisalinus</taxon>
    </lineage>
</organism>
<dbReference type="EMBL" id="FWFZ01000012">
    <property type="protein sequence ID" value="SLN56956.1"/>
    <property type="molecule type" value="Genomic_DNA"/>
</dbReference>
<dbReference type="PANTHER" id="PTHR11365:SF23">
    <property type="entry name" value="HYPOTHETICAL 5-OXOPROLINASE (EUROFUNG)-RELATED"/>
    <property type="match status" value="1"/>
</dbReference>
<dbReference type="GO" id="GO:0017168">
    <property type="term" value="F:5-oxoprolinase (ATP-hydrolyzing) activity"/>
    <property type="evidence" value="ECO:0007669"/>
    <property type="project" value="TreeGrafter"/>
</dbReference>
<evidence type="ECO:0000313" key="4">
    <source>
        <dbReference type="Proteomes" id="UP000193900"/>
    </source>
</evidence>
<dbReference type="PANTHER" id="PTHR11365">
    <property type="entry name" value="5-OXOPROLINASE RELATED"/>
    <property type="match status" value="1"/>
</dbReference>
<name>A0A1Y5T6L4_9RHOB</name>
<dbReference type="GO" id="GO:0006749">
    <property type="term" value="P:glutathione metabolic process"/>
    <property type="evidence" value="ECO:0007669"/>
    <property type="project" value="TreeGrafter"/>
</dbReference>
<keyword evidence="3" id="KW-0436">Ligase</keyword>
<accession>A0A1Y5T6L4</accession>
<dbReference type="Proteomes" id="UP000193900">
    <property type="component" value="Unassembled WGS sequence"/>
</dbReference>
<dbReference type="InterPro" id="IPR045079">
    <property type="entry name" value="Oxoprolinase-like"/>
</dbReference>
<protein>
    <submittedName>
        <fullName evidence="3">Acetophenone carboxylase delta subunit</fullName>
        <ecNumber evidence="3">6.4.1.8</ecNumber>
    </submittedName>
</protein>
<gene>
    <name evidence="3" type="primary">apc4_5</name>
    <name evidence="3" type="ORF">ROA7023_02584</name>
</gene>
<feature type="region of interest" description="Disordered" evidence="1">
    <location>
        <begin position="519"/>
        <end position="540"/>
    </location>
</feature>
<feature type="domain" description="Hydantoinase B/oxoprolinase" evidence="2">
    <location>
        <begin position="23"/>
        <end position="528"/>
    </location>
</feature>